<dbReference type="RefSeq" id="XP_018845788.1">
    <property type="nucleotide sequence ID" value="XM_018990243.2"/>
</dbReference>
<reference evidence="3" key="1">
    <citation type="submission" date="2025-08" db="UniProtKB">
        <authorList>
            <consortium name="RefSeq"/>
        </authorList>
    </citation>
    <scope>IDENTIFICATION</scope>
    <source>
        <tissue evidence="3">Leaves</tissue>
    </source>
</reference>
<keyword evidence="2" id="KW-1185">Reference proteome</keyword>
<protein>
    <submittedName>
        <fullName evidence="3">Uncharacterized protein LOC109009661 isoform X1</fullName>
    </submittedName>
</protein>
<sequence>MPGNILVSVREFFGLPSSSPSSPISLKVSMGKIEYQTSDKEEFSFCSDFHSPLTTLRDNLIVALLDADGKEISRAGVETKSIVERGLWDDLFLLEGGGHVQMKLQFVLNEDERNRIRMMRESALKMKHDELLKRSIHSPKSDTTAGGNVALSLDLSNEASAVSVKEEASKACLVSNPINFSEVEKSGSESIKGIHPDQNQSTSNDADQYEELLLAMPASQGVDVHLIEVSHRETMEENESRTLPAEFPTRAICSVGVLSVESGLDVAATSNSISHDLEETMAHSHQKQTQPGKTRSNVRKMISAFEGSLSQDMWSQVKPPPTEFQSSKSITEAPLKSQHLNKAKTRITKAEDSIPGRPTNPFLAEELKHGPTYFRKREEQISLLGHKSSQDSCQLEELNNDKFQIIGTMPSLENKFKAVNKEVDKEEEKCHQDLMQASTFETPTVSGRMLDEHSGRHPHNLFIDKQDSCSNPVIEESRRGIQTKNVQNMDVEGASRHRLESVEYNVNKHSLFESSGVWIFPVEARRLCVTTGGTKMIDLMGGYSMEPEVHQGKLNLSTRDNVEEHSVDAGIAVKVNKDEKTCHEIRNSKHERSENTETSGGLVGQVVKVAIMIGFGLLVLLTRQKNNRNCR</sequence>
<proteinExistence type="predicted"/>
<organism evidence="2 3">
    <name type="scientific">Juglans regia</name>
    <name type="common">English walnut</name>
    <dbReference type="NCBI Taxonomy" id="51240"/>
    <lineage>
        <taxon>Eukaryota</taxon>
        <taxon>Viridiplantae</taxon>
        <taxon>Streptophyta</taxon>
        <taxon>Embryophyta</taxon>
        <taxon>Tracheophyta</taxon>
        <taxon>Spermatophyta</taxon>
        <taxon>Magnoliopsida</taxon>
        <taxon>eudicotyledons</taxon>
        <taxon>Gunneridae</taxon>
        <taxon>Pentapetalae</taxon>
        <taxon>rosids</taxon>
        <taxon>fabids</taxon>
        <taxon>Fagales</taxon>
        <taxon>Juglandaceae</taxon>
        <taxon>Juglans</taxon>
    </lineage>
</organism>
<evidence type="ECO:0000256" key="1">
    <source>
        <dbReference type="SAM" id="Phobius"/>
    </source>
</evidence>
<gene>
    <name evidence="3" type="primary">LOC109009661</name>
</gene>
<name>A0A2I4GPG3_JUGRE</name>
<dbReference type="PANTHER" id="PTHR36810">
    <property type="entry name" value="BNACNNG47150D PROTEIN"/>
    <property type="match status" value="1"/>
</dbReference>
<dbReference type="KEGG" id="jre:109009661"/>
<keyword evidence="1" id="KW-1133">Transmembrane helix</keyword>
<evidence type="ECO:0000313" key="3">
    <source>
        <dbReference type="RefSeq" id="XP_018845788.1"/>
    </source>
</evidence>
<keyword evidence="1" id="KW-0472">Membrane</keyword>
<dbReference type="GeneID" id="109009661"/>
<evidence type="ECO:0000313" key="2">
    <source>
        <dbReference type="Proteomes" id="UP000235220"/>
    </source>
</evidence>
<keyword evidence="1" id="KW-0812">Transmembrane</keyword>
<dbReference type="AlphaFoldDB" id="A0A2I4GPG3"/>
<dbReference type="Proteomes" id="UP000235220">
    <property type="component" value="Chromosome 1"/>
</dbReference>
<dbReference type="OrthoDB" id="1939272at2759"/>
<accession>A0A2I4GPG3</accession>
<dbReference type="STRING" id="51240.A0A2I4GPG3"/>
<dbReference type="PANTHER" id="PTHR36810:SF1">
    <property type="entry name" value="OS05G0232200 PROTEIN"/>
    <property type="match status" value="1"/>
</dbReference>
<dbReference type="InParanoid" id="A0A2I4GPG3"/>
<dbReference type="FunCoup" id="A0A2I4GPG3">
    <property type="interactions" value="735"/>
</dbReference>
<feature type="transmembrane region" description="Helical" evidence="1">
    <location>
        <begin position="602"/>
        <end position="621"/>
    </location>
</feature>